<evidence type="ECO:0000313" key="4">
    <source>
        <dbReference type="Proteomes" id="UP000018201"/>
    </source>
</evidence>
<evidence type="ECO:0008006" key="5">
    <source>
        <dbReference type="Google" id="ProtNLM"/>
    </source>
</evidence>
<accession>U6G2C0</accession>
<sequence length="498" mass="54826">MEPQDEASTTADVKEAPESYLRAFQRNRWMRARSLIARKSRARSTEAAATETPRVKTTDAKGATDAKGEEADEDNLHPSGGKIASKSAASEEKEEEREAAEEDAGAPQEAESKHAARASIPLLPPALQPQSASNSKRRALVWSAAFCVVLLAALMMGCRRIFRCKPPPARGPPLAASPKEMLLHEKALRNGAGELKRLWERVSPEVRQSFCSHYTPRVYGTSFLTSPLDLFEREAMRVFQKRPPQGATPQQYGVYVQQLQIARVVMKAAWTRLSQLQALEEFVVAKRGSDEDRYFVQPPVLPGAGLSSPEEELVSFRDFLDILGSKERAFPVYADASARKAAVPLALAQGLAKALQTLEFQTEMDAKVHRAFHELLLITGTPLPCGPLLPLEELAKQGPLFAEPRRPFFPAAFFSSVLAAFSRERAAQPVSEEVISTWGYQWTYEGASQRLTEVGERMRSSAAAASAVKLSLVSHWAHQQPQDPAASTDLACLAFYLL</sequence>
<feature type="region of interest" description="Disordered" evidence="1">
    <location>
        <begin position="36"/>
        <end position="115"/>
    </location>
</feature>
<dbReference type="EMBL" id="HG690308">
    <property type="protein sequence ID" value="CDI74391.1"/>
    <property type="molecule type" value="Genomic_DNA"/>
</dbReference>
<keyword evidence="2" id="KW-0472">Membrane</keyword>
<dbReference type="Proteomes" id="UP000018201">
    <property type="component" value="Unassembled WGS sequence"/>
</dbReference>
<evidence type="ECO:0000256" key="1">
    <source>
        <dbReference type="SAM" id="MobiDB-lite"/>
    </source>
</evidence>
<keyword evidence="4" id="KW-1185">Reference proteome</keyword>
<keyword evidence="2" id="KW-0812">Transmembrane</keyword>
<dbReference type="VEuPathDB" id="ToxoDB:EPH_0013130"/>
<reference evidence="3" key="2">
    <citation type="submission" date="2013-10" db="EMBL/GenBank/DDBJ databases">
        <authorList>
            <person name="Aslett M."/>
        </authorList>
    </citation>
    <scope>NUCLEOTIDE SEQUENCE [LARGE SCALE GENOMIC DNA]</scope>
    <source>
        <strain evidence="3">Houghton</strain>
    </source>
</reference>
<gene>
    <name evidence="3" type="ORF">EPH_0013130</name>
</gene>
<reference evidence="3" key="1">
    <citation type="submission" date="2013-10" db="EMBL/GenBank/DDBJ databases">
        <title>Genomic analysis of the causative agents of coccidiosis in chickens.</title>
        <authorList>
            <person name="Reid A.J."/>
            <person name="Blake D."/>
            <person name="Billington K."/>
            <person name="Browne H."/>
            <person name="Dunn M."/>
            <person name="Hung S."/>
            <person name="Kawahara F."/>
            <person name="Miranda-Saavedra D."/>
            <person name="Mourier T."/>
            <person name="Nagra H."/>
            <person name="Otto T.D."/>
            <person name="Rawlings N."/>
            <person name="Sanchez A."/>
            <person name="Sanders M."/>
            <person name="Subramaniam C."/>
            <person name="Tay Y."/>
            <person name="Dear P."/>
            <person name="Doerig C."/>
            <person name="Gruber A."/>
            <person name="Parkinson J."/>
            <person name="Shirley M."/>
            <person name="Wan K.L."/>
            <person name="Berriman M."/>
            <person name="Tomley F."/>
            <person name="Pain A."/>
        </authorList>
    </citation>
    <scope>NUCLEOTIDE SEQUENCE [LARGE SCALE GENOMIC DNA]</scope>
    <source>
        <strain evidence="3">Houghton</strain>
    </source>
</reference>
<organism evidence="3 4">
    <name type="scientific">Eimeria praecox</name>
    <dbReference type="NCBI Taxonomy" id="51316"/>
    <lineage>
        <taxon>Eukaryota</taxon>
        <taxon>Sar</taxon>
        <taxon>Alveolata</taxon>
        <taxon>Apicomplexa</taxon>
        <taxon>Conoidasida</taxon>
        <taxon>Coccidia</taxon>
        <taxon>Eucoccidiorida</taxon>
        <taxon>Eimeriorina</taxon>
        <taxon>Eimeriidae</taxon>
        <taxon>Eimeria</taxon>
    </lineage>
</organism>
<name>U6G2C0_9EIME</name>
<dbReference type="AlphaFoldDB" id="U6G2C0"/>
<keyword evidence="2" id="KW-1133">Transmembrane helix</keyword>
<feature type="transmembrane region" description="Helical" evidence="2">
    <location>
        <begin position="139"/>
        <end position="157"/>
    </location>
</feature>
<feature type="compositionally biased region" description="Acidic residues" evidence="1">
    <location>
        <begin position="92"/>
        <end position="104"/>
    </location>
</feature>
<proteinExistence type="predicted"/>
<evidence type="ECO:0000256" key="2">
    <source>
        <dbReference type="SAM" id="Phobius"/>
    </source>
</evidence>
<feature type="compositionally biased region" description="Basic and acidic residues" evidence="1">
    <location>
        <begin position="53"/>
        <end position="69"/>
    </location>
</feature>
<protein>
    <recommendedName>
        <fullName evidence="5">Transmembrane protein</fullName>
    </recommendedName>
</protein>
<evidence type="ECO:0000313" key="3">
    <source>
        <dbReference type="EMBL" id="CDI74391.1"/>
    </source>
</evidence>
<dbReference type="OrthoDB" id="346301at2759"/>